<dbReference type="GO" id="GO:0005886">
    <property type="term" value="C:plasma membrane"/>
    <property type="evidence" value="ECO:0007669"/>
    <property type="project" value="TreeGrafter"/>
</dbReference>
<keyword evidence="9" id="KW-0407">Ion channel</keyword>
<keyword evidence="6" id="KW-0406">Ion transport</keyword>
<evidence type="ECO:0000256" key="9">
    <source>
        <dbReference type="ARBA" id="ARBA00023303"/>
    </source>
</evidence>
<dbReference type="AlphaFoldDB" id="V8N4Y1"/>
<dbReference type="Gene3D" id="2.60.490.10">
    <property type="entry name" value="atp-gated p2x4 ion channel domain"/>
    <property type="match status" value="1"/>
</dbReference>
<proteinExistence type="inferred from homology"/>
<protein>
    <submittedName>
        <fullName evidence="10">Uncharacterized protein</fullName>
    </submittedName>
</protein>
<dbReference type="OrthoDB" id="494673at2759"/>
<evidence type="ECO:0000313" key="11">
    <source>
        <dbReference type="Proteomes" id="UP000018936"/>
    </source>
</evidence>
<keyword evidence="8" id="KW-1071">Ligand-gated ion channel</keyword>
<comment type="subcellular location">
    <subcellularLocation>
        <location evidence="1">Endomembrane system</location>
    </subcellularLocation>
</comment>
<evidence type="ECO:0000256" key="6">
    <source>
        <dbReference type="ARBA" id="ARBA00023065"/>
    </source>
</evidence>
<evidence type="ECO:0000256" key="2">
    <source>
        <dbReference type="ARBA" id="ARBA00009848"/>
    </source>
</evidence>
<evidence type="ECO:0000256" key="4">
    <source>
        <dbReference type="ARBA" id="ARBA00022692"/>
    </source>
</evidence>
<dbReference type="GO" id="GO:0070588">
    <property type="term" value="P:calcium ion transmembrane transport"/>
    <property type="evidence" value="ECO:0007669"/>
    <property type="project" value="TreeGrafter"/>
</dbReference>
<dbReference type="Pfam" id="PF00864">
    <property type="entry name" value="P2X_receptor"/>
    <property type="match status" value="1"/>
</dbReference>
<evidence type="ECO:0000256" key="7">
    <source>
        <dbReference type="ARBA" id="ARBA00023136"/>
    </source>
</evidence>
<accession>V8N4Y1</accession>
<dbReference type="GO" id="GO:0004931">
    <property type="term" value="F:extracellularly ATP-gated monoatomic cation channel activity"/>
    <property type="evidence" value="ECO:0007669"/>
    <property type="project" value="TreeGrafter"/>
</dbReference>
<organism evidence="10 11">
    <name type="scientific">Ophiophagus hannah</name>
    <name type="common">King cobra</name>
    <name type="synonym">Naja hannah</name>
    <dbReference type="NCBI Taxonomy" id="8665"/>
    <lineage>
        <taxon>Eukaryota</taxon>
        <taxon>Metazoa</taxon>
        <taxon>Chordata</taxon>
        <taxon>Craniata</taxon>
        <taxon>Vertebrata</taxon>
        <taxon>Euteleostomi</taxon>
        <taxon>Lepidosauria</taxon>
        <taxon>Squamata</taxon>
        <taxon>Bifurcata</taxon>
        <taxon>Unidentata</taxon>
        <taxon>Episquamata</taxon>
        <taxon>Toxicofera</taxon>
        <taxon>Serpentes</taxon>
        <taxon>Colubroidea</taxon>
        <taxon>Elapidae</taxon>
        <taxon>Elapinae</taxon>
        <taxon>Ophiophagus</taxon>
    </lineage>
</organism>
<evidence type="ECO:0000256" key="1">
    <source>
        <dbReference type="ARBA" id="ARBA00004308"/>
    </source>
</evidence>
<evidence type="ECO:0000256" key="3">
    <source>
        <dbReference type="ARBA" id="ARBA00022448"/>
    </source>
</evidence>
<evidence type="ECO:0000256" key="8">
    <source>
        <dbReference type="ARBA" id="ARBA00023286"/>
    </source>
</evidence>
<keyword evidence="5" id="KW-1133">Transmembrane helix</keyword>
<dbReference type="InterPro" id="IPR059116">
    <property type="entry name" value="P2X_receptor"/>
</dbReference>
<feature type="non-terminal residue" evidence="10">
    <location>
        <position position="81"/>
    </location>
</feature>
<evidence type="ECO:0000256" key="5">
    <source>
        <dbReference type="ARBA" id="ARBA00022989"/>
    </source>
</evidence>
<dbReference type="InterPro" id="IPR027309">
    <property type="entry name" value="P2X_extracellular_dom_sf"/>
</dbReference>
<dbReference type="PANTHER" id="PTHR10125:SF12">
    <property type="entry name" value="P2X PURINOCEPTOR 5"/>
    <property type="match status" value="1"/>
</dbReference>
<reference evidence="10 11" key="1">
    <citation type="journal article" date="2013" name="Proc. Natl. Acad. Sci. U.S.A.">
        <title>The king cobra genome reveals dynamic gene evolution and adaptation in the snake venom system.</title>
        <authorList>
            <person name="Vonk F.J."/>
            <person name="Casewell N.R."/>
            <person name="Henkel C.V."/>
            <person name="Heimberg A.M."/>
            <person name="Jansen H.J."/>
            <person name="McCleary R.J."/>
            <person name="Kerkkamp H.M."/>
            <person name="Vos R.A."/>
            <person name="Guerreiro I."/>
            <person name="Calvete J.J."/>
            <person name="Wuster W."/>
            <person name="Woods A.E."/>
            <person name="Logan J.M."/>
            <person name="Harrison R.A."/>
            <person name="Castoe T.A."/>
            <person name="de Koning A.P."/>
            <person name="Pollock D.D."/>
            <person name="Yandell M."/>
            <person name="Calderon D."/>
            <person name="Renjifo C."/>
            <person name="Currier R.B."/>
            <person name="Salgado D."/>
            <person name="Pla D."/>
            <person name="Sanz L."/>
            <person name="Hyder A.S."/>
            <person name="Ribeiro J.M."/>
            <person name="Arntzen J.W."/>
            <person name="van den Thillart G.E."/>
            <person name="Boetzer M."/>
            <person name="Pirovano W."/>
            <person name="Dirks R.P."/>
            <person name="Spaink H.P."/>
            <person name="Duboule D."/>
            <person name="McGlinn E."/>
            <person name="Kini R.M."/>
            <person name="Richardson M.K."/>
        </authorList>
    </citation>
    <scope>NUCLEOTIDE SEQUENCE</scope>
    <source>
        <tissue evidence="10">Blood</tissue>
    </source>
</reference>
<comment type="caution">
    <text evidence="10">The sequence shown here is derived from an EMBL/GenBank/DDBJ whole genome shotgun (WGS) entry which is preliminary data.</text>
</comment>
<dbReference type="GO" id="GO:0012505">
    <property type="term" value="C:endomembrane system"/>
    <property type="evidence" value="ECO:0007669"/>
    <property type="project" value="UniProtKB-SubCell"/>
</dbReference>
<dbReference type="EMBL" id="AZIM01009417">
    <property type="protein sequence ID" value="ETE57185.1"/>
    <property type="molecule type" value="Genomic_DNA"/>
</dbReference>
<comment type="similarity">
    <text evidence="2">Belongs to the P2X receptor family.</text>
</comment>
<keyword evidence="11" id="KW-1185">Reference proteome</keyword>
<dbReference type="PANTHER" id="PTHR10125">
    <property type="entry name" value="P2X PURINOCEPTOR"/>
    <property type="match status" value="1"/>
</dbReference>
<sequence>MTNLIITPKQRQDTCAENPDIPGIKTGLCIKMGDDINGTCEILAWCPVEKKRNTKSALLANAENFTVYIKNTIRFPKFNFS</sequence>
<keyword evidence="7" id="KW-0472">Membrane</keyword>
<evidence type="ECO:0000313" key="10">
    <source>
        <dbReference type="EMBL" id="ETE57185.1"/>
    </source>
</evidence>
<dbReference type="GO" id="GO:0098794">
    <property type="term" value="C:postsynapse"/>
    <property type="evidence" value="ECO:0007669"/>
    <property type="project" value="GOC"/>
</dbReference>
<feature type="non-terminal residue" evidence="10">
    <location>
        <position position="1"/>
    </location>
</feature>
<keyword evidence="3" id="KW-0813">Transport</keyword>
<name>V8N4Y1_OPHHA</name>
<keyword evidence="4" id="KW-0812">Transmembrane</keyword>
<dbReference type="Proteomes" id="UP000018936">
    <property type="component" value="Unassembled WGS sequence"/>
</dbReference>
<gene>
    <name evidence="10" type="ORF">L345_17102</name>
</gene>